<comment type="function">
    <text evidence="8 10">The globular domain of the protein is located near the polypeptide exit tunnel on the outside of the subunit, while an extended beta-hairpin is found that lines the wall of the exit tunnel in the center of the 70S ribosome.</text>
</comment>
<dbReference type="InterPro" id="IPR001063">
    <property type="entry name" value="Ribosomal_uL22"/>
</dbReference>
<dbReference type="NCBIfam" id="TIGR01044">
    <property type="entry name" value="rplV_bact"/>
    <property type="match status" value="1"/>
</dbReference>
<comment type="similarity">
    <text evidence="2 8 9">Belongs to the universal ribosomal protein uL22 family.</text>
</comment>
<dbReference type="CDD" id="cd00336">
    <property type="entry name" value="Ribosomal_L22"/>
    <property type="match status" value="1"/>
</dbReference>
<evidence type="ECO:0000313" key="11">
    <source>
        <dbReference type="EMBL" id="ARO91137.1"/>
    </source>
</evidence>
<evidence type="ECO:0000256" key="8">
    <source>
        <dbReference type="HAMAP-Rule" id="MF_01331"/>
    </source>
</evidence>
<keyword evidence="11" id="KW-0934">Plastid</keyword>
<name>A0A1X9PUF2_9RHOD</name>
<evidence type="ECO:0000256" key="5">
    <source>
        <dbReference type="ARBA" id="ARBA00022980"/>
    </source>
</evidence>
<dbReference type="AlphaFoldDB" id="A0A1X9PUF2"/>
<organism evidence="11">
    <name type="scientific">Flintiella sanguinaria</name>
    <dbReference type="NCBI Taxonomy" id="101926"/>
    <lineage>
        <taxon>Eukaryota</taxon>
        <taxon>Rhodophyta</taxon>
        <taxon>Bangiophyceae</taxon>
        <taxon>Porphyridiales</taxon>
        <taxon>Porphyridiaceae</taxon>
        <taxon>Flintiella</taxon>
    </lineage>
</organism>
<keyword evidence="6 8" id="KW-0687">Ribonucleoprotein</keyword>
<evidence type="ECO:0000256" key="9">
    <source>
        <dbReference type="RuleBase" id="RU004005"/>
    </source>
</evidence>
<dbReference type="GO" id="GO:0015934">
    <property type="term" value="C:large ribosomal subunit"/>
    <property type="evidence" value="ECO:0007669"/>
    <property type="project" value="InterPro"/>
</dbReference>
<keyword evidence="11" id="KW-0150">Chloroplast</keyword>
<geneLocation type="chloroplast" evidence="11"/>
<dbReference type="GO" id="GO:0019843">
    <property type="term" value="F:rRNA binding"/>
    <property type="evidence" value="ECO:0007669"/>
    <property type="project" value="UniProtKB-UniRule"/>
</dbReference>
<dbReference type="HAMAP" id="MF_01331_B">
    <property type="entry name" value="Ribosomal_uL22_B"/>
    <property type="match status" value="1"/>
</dbReference>
<dbReference type="SUPFAM" id="SSF54843">
    <property type="entry name" value="Ribosomal protein L22"/>
    <property type="match status" value="1"/>
</dbReference>
<dbReference type="PROSITE" id="PS00464">
    <property type="entry name" value="RIBOSOMAL_L22"/>
    <property type="match status" value="1"/>
</dbReference>
<dbReference type="InterPro" id="IPR036394">
    <property type="entry name" value="Ribosomal_uL22_sf"/>
</dbReference>
<dbReference type="InterPro" id="IPR005727">
    <property type="entry name" value="Ribosomal_uL22_bac/chlpt-type"/>
</dbReference>
<protein>
    <recommendedName>
        <fullName evidence="7 8">Large ribosomal subunit protein uL22c</fullName>
    </recommendedName>
</protein>
<evidence type="ECO:0000256" key="2">
    <source>
        <dbReference type="ARBA" id="ARBA00009451"/>
    </source>
</evidence>
<evidence type="ECO:0000256" key="1">
    <source>
        <dbReference type="ARBA" id="ARBA00003611"/>
    </source>
</evidence>
<dbReference type="GO" id="GO:0006412">
    <property type="term" value="P:translation"/>
    <property type="evidence" value="ECO:0007669"/>
    <property type="project" value="UniProtKB-UniRule"/>
</dbReference>
<sequence>MENINKSKSEAKAISKYIRMSPNKVRRVLDQIRGKNYREAIMILQFMPYRACKPILQTLESAAANAQHNYAIEKSFLVVKEAYANGGPILKRFQPRAQGRAYSIHKPTCHITIKVKTLS</sequence>
<accession>A0A1X9PUF2</accession>
<reference evidence="11" key="1">
    <citation type="submission" date="2017-03" db="EMBL/GenBank/DDBJ databases">
        <title>The new red algal subphylum Proteorhodophytina comprises the largest and most divergent plastid genomes known.</title>
        <authorList>
            <person name="Munoz-Gomez S.A."/>
            <person name="Mejia-Franco F.G."/>
            <person name="Durnin K."/>
            <person name="Morgan C."/>
            <person name="Grisdale C.J."/>
            <person name="Archibald J.M."/>
            <person name="Slamovits C.H."/>
        </authorList>
    </citation>
    <scope>NUCLEOTIDE SEQUENCE</scope>
    <source>
        <strain evidence="11">UTEX LB2060</strain>
    </source>
</reference>
<dbReference type="PANTHER" id="PTHR13501:SF8">
    <property type="entry name" value="LARGE RIBOSOMAL SUBUNIT PROTEIN UL22M"/>
    <property type="match status" value="1"/>
</dbReference>
<evidence type="ECO:0000256" key="7">
    <source>
        <dbReference type="ARBA" id="ARBA00035285"/>
    </source>
</evidence>
<evidence type="ECO:0000256" key="10">
    <source>
        <dbReference type="RuleBase" id="RU004009"/>
    </source>
</evidence>
<dbReference type="GO" id="GO:0009507">
    <property type="term" value="C:chloroplast"/>
    <property type="evidence" value="ECO:0007669"/>
    <property type="project" value="UniProtKB-SubCell"/>
</dbReference>
<keyword evidence="4 8" id="KW-0694">RNA-binding</keyword>
<evidence type="ECO:0000256" key="3">
    <source>
        <dbReference type="ARBA" id="ARBA00022730"/>
    </source>
</evidence>
<dbReference type="GO" id="GO:0003735">
    <property type="term" value="F:structural constituent of ribosome"/>
    <property type="evidence" value="ECO:0007669"/>
    <property type="project" value="InterPro"/>
</dbReference>
<dbReference type="Gene3D" id="3.90.470.10">
    <property type="entry name" value="Ribosomal protein L22/L17"/>
    <property type="match status" value="1"/>
</dbReference>
<dbReference type="PANTHER" id="PTHR13501">
    <property type="entry name" value="CHLOROPLAST 50S RIBOSOMAL PROTEIN L22-RELATED"/>
    <property type="match status" value="1"/>
</dbReference>
<keyword evidence="5 8" id="KW-0689">Ribosomal protein</keyword>
<keyword evidence="3 8" id="KW-0699">rRNA-binding</keyword>
<dbReference type="EMBL" id="KY709211">
    <property type="protein sequence ID" value="ARO91137.1"/>
    <property type="molecule type" value="Genomic_DNA"/>
</dbReference>
<comment type="subcellular location">
    <subcellularLocation>
        <location evidence="8 10">Plastid</location>
        <location evidence="8 10">Chloroplast</location>
    </subcellularLocation>
</comment>
<gene>
    <name evidence="8 11" type="primary">rpl22</name>
</gene>
<dbReference type="Pfam" id="PF00237">
    <property type="entry name" value="Ribosomal_L22"/>
    <property type="match status" value="1"/>
</dbReference>
<dbReference type="InterPro" id="IPR018260">
    <property type="entry name" value="Ribosomal_uL22_CS"/>
</dbReference>
<comment type="subunit">
    <text evidence="8">Part of the 50S ribosomal subunit.</text>
</comment>
<comment type="function">
    <text evidence="1 8 10">This protein binds specifically to 23S rRNA.</text>
</comment>
<evidence type="ECO:0000256" key="4">
    <source>
        <dbReference type="ARBA" id="ARBA00022884"/>
    </source>
</evidence>
<proteinExistence type="inferred from homology"/>
<evidence type="ECO:0000256" key="6">
    <source>
        <dbReference type="ARBA" id="ARBA00023274"/>
    </source>
</evidence>
<dbReference type="InterPro" id="IPR047867">
    <property type="entry name" value="Ribosomal_uL22_bac/org-type"/>
</dbReference>